<protein>
    <submittedName>
        <fullName evidence="2">Uncharacterized protein</fullName>
    </submittedName>
</protein>
<evidence type="ECO:0000313" key="2">
    <source>
        <dbReference type="EMBL" id="QHT36569.1"/>
    </source>
</evidence>
<keyword evidence="1" id="KW-0812">Transmembrane</keyword>
<name>A0A6C0F7M4_9ZZZZ</name>
<feature type="transmembrane region" description="Helical" evidence="1">
    <location>
        <begin position="51"/>
        <end position="70"/>
    </location>
</feature>
<keyword evidence="1" id="KW-0472">Membrane</keyword>
<reference evidence="2" key="1">
    <citation type="journal article" date="2020" name="Nature">
        <title>Giant virus diversity and host interactions through global metagenomics.</title>
        <authorList>
            <person name="Schulz F."/>
            <person name="Roux S."/>
            <person name="Paez-Espino D."/>
            <person name="Jungbluth S."/>
            <person name="Walsh D.A."/>
            <person name="Denef V.J."/>
            <person name="McMahon K.D."/>
            <person name="Konstantinidis K.T."/>
            <person name="Eloe-Fadrosh E.A."/>
            <person name="Kyrpides N.C."/>
            <person name="Woyke T."/>
        </authorList>
    </citation>
    <scope>NUCLEOTIDE SEQUENCE</scope>
    <source>
        <strain evidence="2">GVMAG-S-ERX555931-87</strain>
    </source>
</reference>
<dbReference type="AlphaFoldDB" id="A0A6C0F7M4"/>
<organism evidence="2">
    <name type="scientific">viral metagenome</name>
    <dbReference type="NCBI Taxonomy" id="1070528"/>
    <lineage>
        <taxon>unclassified sequences</taxon>
        <taxon>metagenomes</taxon>
        <taxon>organismal metagenomes</taxon>
    </lineage>
</organism>
<accession>A0A6C0F7M4</accession>
<feature type="transmembrane region" description="Helical" evidence="1">
    <location>
        <begin position="76"/>
        <end position="97"/>
    </location>
</feature>
<dbReference type="EMBL" id="MN738746">
    <property type="protein sequence ID" value="QHT36569.1"/>
    <property type="molecule type" value="Genomic_DNA"/>
</dbReference>
<feature type="transmembrane region" description="Helical" evidence="1">
    <location>
        <begin position="127"/>
        <end position="145"/>
    </location>
</feature>
<proteinExistence type="predicted"/>
<sequence>MNKIYCIIGTTLLLSSFYMALDNKDVKIKDFRKILNEEQKVTYDEITKERLYIYFTGYLIGIICGYLYYLKYPNDNVVVCKIIAIILSVKLMVYKLYPKKPLMLYSLTTKEQVSAWADVYTIMKKKWMVSIIFGFIGAIILSYSFTK</sequence>
<evidence type="ECO:0000256" key="1">
    <source>
        <dbReference type="SAM" id="Phobius"/>
    </source>
</evidence>
<keyword evidence="1" id="KW-1133">Transmembrane helix</keyword>